<feature type="transmembrane region" description="Helical" evidence="6">
    <location>
        <begin position="216"/>
        <end position="234"/>
    </location>
</feature>
<proteinExistence type="predicted"/>
<feature type="transmembrane region" description="Helical" evidence="6">
    <location>
        <begin position="246"/>
        <end position="266"/>
    </location>
</feature>
<dbReference type="Proteomes" id="UP000285430">
    <property type="component" value="Unassembled WGS sequence"/>
</dbReference>
<feature type="non-terminal residue" evidence="7">
    <location>
        <position position="1"/>
    </location>
</feature>
<evidence type="ECO:0008006" key="9">
    <source>
        <dbReference type="Google" id="ProtNLM"/>
    </source>
</evidence>
<feature type="transmembrane region" description="Helical" evidence="6">
    <location>
        <begin position="176"/>
        <end position="196"/>
    </location>
</feature>
<accession>A0A418E6K0</accession>
<organism evidence="7 8">
    <name type="scientific">Aphanomyces astaci</name>
    <name type="common">Crayfish plague agent</name>
    <dbReference type="NCBI Taxonomy" id="112090"/>
    <lineage>
        <taxon>Eukaryota</taxon>
        <taxon>Sar</taxon>
        <taxon>Stramenopiles</taxon>
        <taxon>Oomycota</taxon>
        <taxon>Saprolegniomycetes</taxon>
        <taxon>Saprolegniales</taxon>
        <taxon>Verrucalvaceae</taxon>
        <taxon>Aphanomyces</taxon>
    </lineage>
</organism>
<dbReference type="AlphaFoldDB" id="A0A418E6K0"/>
<keyword evidence="2 6" id="KW-0812">Transmembrane</keyword>
<evidence type="ECO:0000256" key="6">
    <source>
        <dbReference type="SAM" id="Phobius"/>
    </source>
</evidence>
<feature type="transmembrane region" description="Helical" evidence="6">
    <location>
        <begin position="152"/>
        <end position="169"/>
    </location>
</feature>
<dbReference type="GO" id="GO:0015165">
    <property type="term" value="F:pyrimidine nucleotide-sugar transmembrane transporter activity"/>
    <property type="evidence" value="ECO:0007669"/>
    <property type="project" value="InterPro"/>
</dbReference>
<evidence type="ECO:0000256" key="3">
    <source>
        <dbReference type="ARBA" id="ARBA00022989"/>
    </source>
</evidence>
<feature type="transmembrane region" description="Helical" evidence="6">
    <location>
        <begin position="286"/>
        <end position="312"/>
    </location>
</feature>
<evidence type="ECO:0000256" key="1">
    <source>
        <dbReference type="ARBA" id="ARBA00004141"/>
    </source>
</evidence>
<dbReference type="PANTHER" id="PTHR10231">
    <property type="entry name" value="NUCLEOTIDE-SUGAR TRANSMEMBRANE TRANSPORTER"/>
    <property type="match status" value="1"/>
</dbReference>
<evidence type="ECO:0000313" key="7">
    <source>
        <dbReference type="EMBL" id="RHZ07084.1"/>
    </source>
</evidence>
<keyword evidence="4 6" id="KW-0472">Membrane</keyword>
<evidence type="ECO:0000256" key="2">
    <source>
        <dbReference type="ARBA" id="ARBA00022692"/>
    </source>
</evidence>
<feature type="compositionally biased region" description="Acidic residues" evidence="5">
    <location>
        <begin position="382"/>
        <end position="396"/>
    </location>
</feature>
<feature type="region of interest" description="Disordered" evidence="5">
    <location>
        <begin position="367"/>
        <end position="406"/>
    </location>
</feature>
<dbReference type="SUPFAM" id="SSF103481">
    <property type="entry name" value="Multidrug resistance efflux transporter EmrE"/>
    <property type="match status" value="1"/>
</dbReference>
<dbReference type="VEuPathDB" id="FungiDB:H257_09410"/>
<sequence length="406" mass="43137">ELAMEDVAVVTMATTAHATSRCTSTDGAKKKTLSRLEKQASSNITSNESASSLKSSVFLVLLALQIGIQPELMKWYAKDATNVSLRITVIGILKILVALVPLLWSGEWRCEFSSWSSRVALRTTVLPALIYSVQDYLNQTAVVILDGVTYNVLNQTKIIWTALLVYVMLGQKQSSVQVVALVVLVASAVLIAVGGQSHDGSQAKSSIEDDVLRVTGMGRAAIAAVLSAFAGTIIQKALQKEARNAYMVTLELSAINIACCMWSNAANRITSSSTSHHDEGAAAASLWTGWTFMTFVTLLVQALGGVLVGFVIKYSGNIKKSFAVVGGLLLTAACESVVNETEFGVAGYIATGLATLSTMLYTKFPPTASAPTPRLRKTEDASASDESTESSSDDEDNPAKRLIPAA</sequence>
<evidence type="ECO:0000256" key="5">
    <source>
        <dbReference type="SAM" id="MobiDB-lite"/>
    </source>
</evidence>
<keyword evidence="3 6" id="KW-1133">Transmembrane helix</keyword>
<name>A0A418E6K0_APHAT</name>
<comment type="subcellular location">
    <subcellularLocation>
        <location evidence="1">Membrane</location>
        <topology evidence="1">Multi-pass membrane protein</topology>
    </subcellularLocation>
</comment>
<feature type="transmembrane region" description="Helical" evidence="6">
    <location>
        <begin position="83"/>
        <end position="104"/>
    </location>
</feature>
<protein>
    <recommendedName>
        <fullName evidence="9">Sugar phosphate transporter domain-containing protein</fullName>
    </recommendedName>
</protein>
<evidence type="ECO:0000313" key="8">
    <source>
        <dbReference type="Proteomes" id="UP000285430"/>
    </source>
</evidence>
<dbReference type="InterPro" id="IPR007271">
    <property type="entry name" value="Nuc_sug_transpt"/>
</dbReference>
<gene>
    <name evidence="7" type="ORF">DYB37_003730</name>
</gene>
<dbReference type="Pfam" id="PF04142">
    <property type="entry name" value="Nuc_sug_transp"/>
    <property type="match status" value="1"/>
</dbReference>
<dbReference type="InterPro" id="IPR037185">
    <property type="entry name" value="EmrE-like"/>
</dbReference>
<evidence type="ECO:0000256" key="4">
    <source>
        <dbReference type="ARBA" id="ARBA00023136"/>
    </source>
</evidence>
<dbReference type="EMBL" id="QUTH01006486">
    <property type="protein sequence ID" value="RHZ07084.1"/>
    <property type="molecule type" value="Genomic_DNA"/>
</dbReference>
<reference evidence="7 8" key="1">
    <citation type="submission" date="2018-08" db="EMBL/GenBank/DDBJ databases">
        <title>Aphanomyces genome sequencing and annotation.</title>
        <authorList>
            <person name="Minardi D."/>
            <person name="Oidtmann B."/>
            <person name="Van Der Giezen M."/>
            <person name="Studholme D.J."/>
        </authorList>
    </citation>
    <scope>NUCLEOTIDE SEQUENCE [LARGE SCALE GENOMIC DNA]</scope>
    <source>
        <strain evidence="7 8">Da</strain>
    </source>
</reference>
<comment type="caution">
    <text evidence="7">The sequence shown here is derived from an EMBL/GenBank/DDBJ whole genome shotgun (WGS) entry which is preliminary data.</text>
</comment>
<dbReference type="GO" id="GO:0000139">
    <property type="term" value="C:Golgi membrane"/>
    <property type="evidence" value="ECO:0007669"/>
    <property type="project" value="InterPro"/>
</dbReference>